<name>A0A430B6G9_9ENTE</name>
<dbReference type="OrthoDB" id="9781848at2"/>
<dbReference type="EMBL" id="NGKB01000004">
    <property type="protein sequence ID" value="RSU15911.1"/>
    <property type="molecule type" value="Genomic_DNA"/>
</dbReference>
<dbReference type="InterPro" id="IPR027417">
    <property type="entry name" value="P-loop_NTPase"/>
</dbReference>
<evidence type="ECO:0000313" key="1">
    <source>
        <dbReference type="EMBL" id="RSU15911.1"/>
    </source>
</evidence>
<sequence length="163" mass="18740">MSTVILIRGNSVSGKTSVAKELHEILGEGNLLISQDYVRRSMLSVKDEPMNLAIGLIEVQIEYGIKNCKYTIVEGILGEAKYGDMLRNVIGKADFVYAYYYDLSFEETLKRHRTKKGASFSEEKMRNWFLEYDVLGIQDEKVIFENVTKKEMVNQILNDLNRL</sequence>
<comment type="caution">
    <text evidence="1">The sequence shown here is derived from an EMBL/GenBank/DDBJ whole genome shotgun (WGS) entry which is preliminary data.</text>
</comment>
<dbReference type="Gene3D" id="3.40.50.300">
    <property type="entry name" value="P-loop containing nucleotide triphosphate hydrolases"/>
    <property type="match status" value="1"/>
</dbReference>
<accession>A0A430B6G9</accession>
<dbReference type="SUPFAM" id="SSF52540">
    <property type="entry name" value="P-loop containing nucleoside triphosphate hydrolases"/>
    <property type="match status" value="1"/>
</dbReference>
<dbReference type="AlphaFoldDB" id="A0A430B6G9"/>
<dbReference type="GeneID" id="95581774"/>
<reference evidence="1 2" key="1">
    <citation type="submission" date="2017-05" db="EMBL/GenBank/DDBJ databases">
        <title>Vagococcus spp. assemblies.</title>
        <authorList>
            <person name="Gulvik C.A."/>
        </authorList>
    </citation>
    <scope>NUCLEOTIDE SEQUENCE [LARGE SCALE GENOMIC DNA]</scope>
    <source>
        <strain evidence="1 2">SS1714</strain>
    </source>
</reference>
<keyword evidence="2" id="KW-1185">Reference proteome</keyword>
<dbReference type="RefSeq" id="WP_126792822.1">
    <property type="nucleotide sequence ID" value="NZ_CP060720.1"/>
</dbReference>
<evidence type="ECO:0000313" key="2">
    <source>
        <dbReference type="Proteomes" id="UP000288028"/>
    </source>
</evidence>
<evidence type="ECO:0008006" key="3">
    <source>
        <dbReference type="Google" id="ProtNLM"/>
    </source>
</evidence>
<organism evidence="1 2">
    <name type="scientific">Vagococcus carniphilus</name>
    <dbReference type="NCBI Taxonomy" id="218144"/>
    <lineage>
        <taxon>Bacteria</taxon>
        <taxon>Bacillati</taxon>
        <taxon>Bacillota</taxon>
        <taxon>Bacilli</taxon>
        <taxon>Lactobacillales</taxon>
        <taxon>Enterococcaceae</taxon>
        <taxon>Vagococcus</taxon>
    </lineage>
</organism>
<dbReference type="Proteomes" id="UP000288028">
    <property type="component" value="Unassembled WGS sequence"/>
</dbReference>
<gene>
    <name evidence="1" type="ORF">CBF28_05615</name>
</gene>
<dbReference type="NCBIfam" id="NF005255">
    <property type="entry name" value="PRK06762.2-2"/>
    <property type="match status" value="1"/>
</dbReference>
<protein>
    <recommendedName>
        <fullName evidence="3">Kinase</fullName>
    </recommendedName>
</protein>
<proteinExistence type="predicted"/>